<reference evidence="3" key="2">
    <citation type="submission" date="2015-01" db="EMBL/GenBank/DDBJ databases">
        <title>Evolutionary Origins and Diversification of the Mycorrhizal Mutualists.</title>
        <authorList>
            <consortium name="DOE Joint Genome Institute"/>
            <consortium name="Mycorrhizal Genomics Consortium"/>
            <person name="Kohler A."/>
            <person name="Kuo A."/>
            <person name="Nagy L.G."/>
            <person name="Floudas D."/>
            <person name="Copeland A."/>
            <person name="Barry K.W."/>
            <person name="Cichocki N."/>
            <person name="Veneault-Fourrey C."/>
            <person name="LaButti K."/>
            <person name="Lindquist E.A."/>
            <person name="Lipzen A."/>
            <person name="Lundell T."/>
            <person name="Morin E."/>
            <person name="Murat C."/>
            <person name="Riley R."/>
            <person name="Ohm R."/>
            <person name="Sun H."/>
            <person name="Tunlid A."/>
            <person name="Henrissat B."/>
            <person name="Grigoriev I.V."/>
            <person name="Hibbett D.S."/>
            <person name="Martin F."/>
        </authorList>
    </citation>
    <scope>NUCLEOTIDE SEQUENCE [LARGE SCALE GENOMIC DNA]</scope>
    <source>
        <strain evidence="3">F 1598</strain>
    </source>
</reference>
<accession>A0A0C3B0E3</accession>
<dbReference type="AlphaFoldDB" id="A0A0C3B0E3"/>
<dbReference type="Proteomes" id="UP000054166">
    <property type="component" value="Unassembled WGS sequence"/>
</dbReference>
<feature type="region of interest" description="Disordered" evidence="1">
    <location>
        <begin position="439"/>
        <end position="462"/>
    </location>
</feature>
<evidence type="ECO:0000313" key="3">
    <source>
        <dbReference type="Proteomes" id="UP000054166"/>
    </source>
</evidence>
<keyword evidence="3" id="KW-1185">Reference proteome</keyword>
<dbReference type="InParanoid" id="A0A0C3B0E3"/>
<organism evidence="2 3">
    <name type="scientific">Piloderma croceum (strain F 1598)</name>
    <dbReference type="NCBI Taxonomy" id="765440"/>
    <lineage>
        <taxon>Eukaryota</taxon>
        <taxon>Fungi</taxon>
        <taxon>Dikarya</taxon>
        <taxon>Basidiomycota</taxon>
        <taxon>Agaricomycotina</taxon>
        <taxon>Agaricomycetes</taxon>
        <taxon>Agaricomycetidae</taxon>
        <taxon>Atheliales</taxon>
        <taxon>Atheliaceae</taxon>
        <taxon>Piloderma</taxon>
    </lineage>
</organism>
<dbReference type="OrthoDB" id="1638493at2759"/>
<evidence type="ECO:0000313" key="2">
    <source>
        <dbReference type="EMBL" id="KIM79703.1"/>
    </source>
</evidence>
<gene>
    <name evidence="2" type="ORF">PILCRDRAFT_823247</name>
</gene>
<evidence type="ECO:0008006" key="4">
    <source>
        <dbReference type="Google" id="ProtNLM"/>
    </source>
</evidence>
<name>A0A0C3B0E3_PILCF</name>
<evidence type="ECO:0000256" key="1">
    <source>
        <dbReference type="SAM" id="MobiDB-lite"/>
    </source>
</evidence>
<dbReference type="EMBL" id="KN833008">
    <property type="protein sequence ID" value="KIM79703.1"/>
    <property type="molecule type" value="Genomic_DNA"/>
</dbReference>
<feature type="compositionally biased region" description="Low complexity" evidence="1">
    <location>
        <begin position="439"/>
        <end position="460"/>
    </location>
</feature>
<proteinExistence type="predicted"/>
<sequence length="534" mass="58751">MSVLIDIHPSSHTLDMYGDPATSSAYSLSGHISISLASPYSLFGNRRAVRILLQSLIITFEGQSEVVTQEFGYAALRLCSLDRDLAPSEPIELTNDGHEDSDKPCTWNALFNLVIPGWLPATAAFGDPLEEDAGTRYALFATAKFVTLDDNNDKTWSLSTFCSMFSRRTRAVHAPKCTVTLRHFMNRPPVPVSTKSLFPMSNYATYARPEHTDDTRDLPSIPLDILSKIQIIASVPEHISTDDDSVPFVIRLRTTDLADADCKRLRVTNFCIDVKQSEKYRGLPFSDYASRYPLPSSSEQPPNKPLLAPHYFHSLYDTGLVTASISPDQIVTHSFSVMNPAQSGDHQLAGDGYIFATGQDSREAPTWYTIDTAVLLADNNTSSRALRVSGTSPLFAVRHEVHVALTCMYDFPENSEPVTERLYFSVPVNFIHVMPAPLSRSASPSPSLRTSDSSSSISLTEPVPQAPMITRGLSYPHSLPAYSQLFDSNGDRQIDYSIPLPVYTPHTPPSADHHELDAAVDSGKPVFFIANGSS</sequence>
<protein>
    <recommendedName>
        <fullName evidence="4">Arrestin-like N-terminal domain-containing protein</fullName>
    </recommendedName>
</protein>
<dbReference type="HOGENOM" id="CLU_477327_0_0_1"/>
<dbReference type="STRING" id="765440.A0A0C3B0E3"/>
<reference evidence="2 3" key="1">
    <citation type="submission" date="2014-04" db="EMBL/GenBank/DDBJ databases">
        <authorList>
            <consortium name="DOE Joint Genome Institute"/>
            <person name="Kuo A."/>
            <person name="Tarkka M."/>
            <person name="Buscot F."/>
            <person name="Kohler A."/>
            <person name="Nagy L.G."/>
            <person name="Floudas D."/>
            <person name="Copeland A."/>
            <person name="Barry K.W."/>
            <person name="Cichocki N."/>
            <person name="Veneault-Fourrey C."/>
            <person name="LaButti K."/>
            <person name="Lindquist E.A."/>
            <person name="Lipzen A."/>
            <person name="Lundell T."/>
            <person name="Morin E."/>
            <person name="Murat C."/>
            <person name="Sun H."/>
            <person name="Tunlid A."/>
            <person name="Henrissat B."/>
            <person name="Grigoriev I.V."/>
            <person name="Hibbett D.S."/>
            <person name="Martin F."/>
            <person name="Nordberg H.P."/>
            <person name="Cantor M.N."/>
            <person name="Hua S.X."/>
        </authorList>
    </citation>
    <scope>NUCLEOTIDE SEQUENCE [LARGE SCALE GENOMIC DNA]</scope>
    <source>
        <strain evidence="2 3">F 1598</strain>
    </source>
</reference>